<organism evidence="1 2">
    <name type="scientific">Streptomyces chryseus</name>
    <dbReference type="NCBI Taxonomy" id="68186"/>
    <lineage>
        <taxon>Bacteria</taxon>
        <taxon>Bacillati</taxon>
        <taxon>Actinomycetota</taxon>
        <taxon>Actinomycetes</taxon>
        <taxon>Kitasatosporales</taxon>
        <taxon>Streptomycetaceae</taxon>
        <taxon>Streptomyces</taxon>
    </lineage>
</organism>
<sequence length="271" mass="29501">MPLQVGPCDPWEVDLCCQLPEDLDPAVIDRWQRVASQTLWRLSGMRWGPCPVTVRPCRRSCLESAPISFQAGVGTGPWVPYIGSDGMWRNASVCGCKSSCSCGELCEVKLPGPVYDVVSVNVDGEDLVPEAYRIDAPGMLVRTDGECWPICQDIAAPEGAPGTWTVTYRWGLPLDEAAIAAVSELTCQLVLACLPAGTKGCGECRLPGNVTRVVRRGVEIEMADPTVIFAEGRTGLPLVDMWLSTVNPHRLASPSRVFSPDYKRPRVTTWP</sequence>
<keyword evidence="2" id="KW-1185">Reference proteome</keyword>
<gene>
    <name evidence="1" type="ORF">GCM10010346_16830</name>
</gene>
<evidence type="ECO:0008006" key="3">
    <source>
        <dbReference type="Google" id="ProtNLM"/>
    </source>
</evidence>
<dbReference type="EMBL" id="BMVO01000003">
    <property type="protein sequence ID" value="GHA94665.1"/>
    <property type="molecule type" value="Genomic_DNA"/>
</dbReference>
<reference evidence="2" key="1">
    <citation type="journal article" date="2019" name="Int. J. Syst. Evol. Microbiol.">
        <title>The Global Catalogue of Microorganisms (GCM) 10K type strain sequencing project: providing services to taxonomists for standard genome sequencing and annotation.</title>
        <authorList>
            <consortium name="The Broad Institute Genomics Platform"/>
            <consortium name="The Broad Institute Genome Sequencing Center for Infectious Disease"/>
            <person name="Wu L."/>
            <person name="Ma J."/>
        </authorList>
    </citation>
    <scope>NUCLEOTIDE SEQUENCE [LARGE SCALE GENOMIC DNA]</scope>
    <source>
        <strain evidence="2">JCM 4737</strain>
    </source>
</reference>
<proteinExistence type="predicted"/>
<protein>
    <recommendedName>
        <fullName evidence="3">Head-to-tail adaptor</fullName>
    </recommendedName>
</protein>
<evidence type="ECO:0000313" key="2">
    <source>
        <dbReference type="Proteomes" id="UP000599437"/>
    </source>
</evidence>
<name>A0ABQ3DH37_9ACTN</name>
<dbReference type="RefSeq" id="WP_138895813.1">
    <property type="nucleotide sequence ID" value="NZ_BMVO01000003.1"/>
</dbReference>
<dbReference type="Proteomes" id="UP000599437">
    <property type="component" value="Unassembled WGS sequence"/>
</dbReference>
<comment type="caution">
    <text evidence="1">The sequence shown here is derived from an EMBL/GenBank/DDBJ whole genome shotgun (WGS) entry which is preliminary data.</text>
</comment>
<accession>A0ABQ3DH37</accession>
<evidence type="ECO:0000313" key="1">
    <source>
        <dbReference type="EMBL" id="GHA94665.1"/>
    </source>
</evidence>